<reference evidence="9 10" key="1">
    <citation type="submission" date="2022-02" db="EMBL/GenBank/DDBJ databases">
        <title>The car tank lid bacteriome: a reservoir of bacteria with potential in bioremediation of fuel.</title>
        <authorList>
            <person name="Vidal-Verdu A."/>
            <person name="Gomez-Martinez D."/>
            <person name="Latorre-Perez A."/>
            <person name="Pereto J."/>
            <person name="Porcar M."/>
        </authorList>
    </citation>
    <scope>NUCLEOTIDE SEQUENCE [LARGE SCALE GENOMIC DNA]</scope>
    <source>
        <strain evidence="9 10">4D.3</strain>
    </source>
</reference>
<keyword evidence="4 6" id="KW-0472">Membrane</keyword>
<feature type="domain" description="NADH:quinone oxidoreductase/Mrp antiporter transmembrane" evidence="7">
    <location>
        <begin position="137"/>
        <end position="427"/>
    </location>
</feature>
<accession>A0ABT0IZK2</accession>
<feature type="domain" description="NADH-Ubiquinone oxidoreductase (complex I) chain 5 N-terminal" evidence="8">
    <location>
        <begin position="71"/>
        <end position="121"/>
    </location>
</feature>
<keyword evidence="10" id="KW-1185">Reference proteome</keyword>
<dbReference type="NCBIfam" id="NF005141">
    <property type="entry name" value="PRK06590.1"/>
    <property type="match status" value="1"/>
</dbReference>
<feature type="transmembrane region" description="Helical" evidence="6">
    <location>
        <begin position="31"/>
        <end position="52"/>
    </location>
</feature>
<evidence type="ECO:0000256" key="5">
    <source>
        <dbReference type="RuleBase" id="RU000320"/>
    </source>
</evidence>
<evidence type="ECO:0000313" key="9">
    <source>
        <dbReference type="EMBL" id="MCK9792683.1"/>
    </source>
</evidence>
<dbReference type="InterPro" id="IPR003945">
    <property type="entry name" value="NU5C-like"/>
</dbReference>
<feature type="transmembrane region" description="Helical" evidence="6">
    <location>
        <begin position="6"/>
        <end position="24"/>
    </location>
</feature>
<feature type="transmembrane region" description="Helical" evidence="6">
    <location>
        <begin position="284"/>
        <end position="302"/>
    </location>
</feature>
<comment type="caution">
    <text evidence="9">The sequence shown here is derived from an EMBL/GenBank/DDBJ whole genome shotgun (WGS) entry which is preliminary data.</text>
</comment>
<dbReference type="InterPro" id="IPR001516">
    <property type="entry name" value="Proton_antipo_N"/>
</dbReference>
<name>A0ABT0IZK2_9MICO</name>
<dbReference type="NCBIfam" id="TIGR01974">
    <property type="entry name" value="NDH_I_L"/>
    <property type="match status" value="1"/>
</dbReference>
<feature type="transmembrane region" description="Helical" evidence="6">
    <location>
        <begin position="214"/>
        <end position="233"/>
    </location>
</feature>
<keyword evidence="2 5" id="KW-0812">Transmembrane</keyword>
<dbReference type="RefSeq" id="WP_416342856.1">
    <property type="nucleotide sequence ID" value="NZ_JALQCY010000001.1"/>
</dbReference>
<proteinExistence type="predicted"/>
<sequence>MQTLSLAPWLVATPMIGAAVLLLGGRRTDRWGHWLGVLASAATFVVGLVMLLDMLGTPAEERVAVHTVGTWIDSGPLHVDLGFQVDPLSLTFVMLVTFVGTLIHVYSVAYMDHDVDRRRFFGYLNLFVAAMLLLVLADSYLLLFVGWEGVGLASFLLIGFWDGRRENAVAGKKAFVMNRVGDMGLIVAMMLLLATFGSVSFADVLPAAGEGATAAGQATMTAIGLMLLLAACGKSAQLPLQAWLGDAMAGPTPVSALIHAATMVTAGVYLLVRSGPLLEAAPDAQLVVAIVGALTLLFGAVVGTAKDDIKKALAASTMSQIGYMMLAAGLGPVGYAFAIFHLLTHGFFKAGLFLGAGSVMHAMDDDVNMRRFGGLARLLPVTAITMGLGWLAILGVPPFSGFFSKDKIIEAAFVGEGWRPWVFGVTALLGAGITAYYMSRLFFMTFMGRRRWSDGGPGDDGAPVRHPHESPRLMTWPMIVLAVGSVGLGGVLAVGDRFVTWLEPVTGHAEHHEPVLPVWLLITLTLVLVALGILLAFRQFAMAAVPVTPPRANVLVRAARVDLHQDDVNEALVMRPGQYLTRALVYTDRAAVDGGWLGLAGGIGRLGARLRRLQNGYVRSYAATMLGGLGIVALVVWALAS</sequence>
<feature type="transmembrane region" description="Helical" evidence="6">
    <location>
        <begin position="515"/>
        <end position="537"/>
    </location>
</feature>
<protein>
    <submittedName>
        <fullName evidence="9">NADH-quinone oxidoreductase subunit L</fullName>
    </submittedName>
</protein>
<evidence type="ECO:0000259" key="7">
    <source>
        <dbReference type="Pfam" id="PF00361"/>
    </source>
</evidence>
<feature type="transmembrane region" description="Helical" evidence="6">
    <location>
        <begin position="183"/>
        <end position="202"/>
    </location>
</feature>
<evidence type="ECO:0000313" key="10">
    <source>
        <dbReference type="Proteomes" id="UP001651050"/>
    </source>
</evidence>
<feature type="transmembrane region" description="Helical" evidence="6">
    <location>
        <begin position="88"/>
        <end position="108"/>
    </location>
</feature>
<dbReference type="Gene3D" id="1.20.5.2700">
    <property type="match status" value="1"/>
</dbReference>
<evidence type="ECO:0000256" key="3">
    <source>
        <dbReference type="ARBA" id="ARBA00022989"/>
    </source>
</evidence>
<evidence type="ECO:0000256" key="2">
    <source>
        <dbReference type="ARBA" id="ARBA00022692"/>
    </source>
</evidence>
<dbReference type="Pfam" id="PF00361">
    <property type="entry name" value="Proton_antipo_M"/>
    <property type="match status" value="1"/>
</dbReference>
<keyword evidence="3 6" id="KW-1133">Transmembrane helix</keyword>
<dbReference type="PRINTS" id="PR01434">
    <property type="entry name" value="NADHDHGNASE5"/>
</dbReference>
<evidence type="ECO:0000256" key="1">
    <source>
        <dbReference type="ARBA" id="ARBA00004127"/>
    </source>
</evidence>
<feature type="transmembrane region" description="Helical" evidence="6">
    <location>
        <begin position="143"/>
        <end position="162"/>
    </location>
</feature>
<evidence type="ECO:0000256" key="4">
    <source>
        <dbReference type="ARBA" id="ARBA00023136"/>
    </source>
</evidence>
<dbReference type="InterPro" id="IPR018393">
    <property type="entry name" value="NADHpl_OxRdtase_5_subgr"/>
</dbReference>
<feature type="transmembrane region" description="Helical" evidence="6">
    <location>
        <begin position="473"/>
        <end position="495"/>
    </location>
</feature>
<feature type="transmembrane region" description="Helical" evidence="6">
    <location>
        <begin position="421"/>
        <end position="443"/>
    </location>
</feature>
<dbReference type="InterPro" id="IPR001750">
    <property type="entry name" value="ND/Mrp_TM"/>
</dbReference>
<comment type="subcellular location">
    <subcellularLocation>
        <location evidence="1">Endomembrane system</location>
        <topology evidence="1">Multi-pass membrane protein</topology>
    </subcellularLocation>
    <subcellularLocation>
        <location evidence="5">Membrane</location>
        <topology evidence="5">Multi-pass membrane protein</topology>
    </subcellularLocation>
</comment>
<dbReference type="PRINTS" id="PR01435">
    <property type="entry name" value="NPOXDRDTASE5"/>
</dbReference>
<dbReference type="PANTHER" id="PTHR42829:SF2">
    <property type="entry name" value="NADH-UBIQUINONE OXIDOREDUCTASE CHAIN 5"/>
    <property type="match status" value="1"/>
</dbReference>
<feature type="transmembrane region" description="Helical" evidence="6">
    <location>
        <begin position="346"/>
        <end position="363"/>
    </location>
</feature>
<feature type="transmembrane region" description="Helical" evidence="6">
    <location>
        <begin position="120"/>
        <end position="137"/>
    </location>
</feature>
<feature type="transmembrane region" description="Helical" evidence="6">
    <location>
        <begin position="375"/>
        <end position="396"/>
    </location>
</feature>
<organism evidence="9 10">
    <name type="scientific">Isoptericola peretonis</name>
    <dbReference type="NCBI Taxonomy" id="2918523"/>
    <lineage>
        <taxon>Bacteria</taxon>
        <taxon>Bacillati</taxon>
        <taxon>Actinomycetota</taxon>
        <taxon>Actinomycetes</taxon>
        <taxon>Micrococcales</taxon>
        <taxon>Promicromonosporaceae</taxon>
        <taxon>Isoptericola</taxon>
    </lineage>
</organism>
<evidence type="ECO:0000256" key="6">
    <source>
        <dbReference type="SAM" id="Phobius"/>
    </source>
</evidence>
<dbReference type="PANTHER" id="PTHR42829">
    <property type="entry name" value="NADH-UBIQUINONE OXIDOREDUCTASE CHAIN 5"/>
    <property type="match status" value="1"/>
</dbReference>
<feature type="transmembrane region" description="Helical" evidence="6">
    <location>
        <begin position="323"/>
        <end position="340"/>
    </location>
</feature>
<evidence type="ECO:0000259" key="8">
    <source>
        <dbReference type="Pfam" id="PF00662"/>
    </source>
</evidence>
<dbReference type="Proteomes" id="UP001651050">
    <property type="component" value="Unassembled WGS sequence"/>
</dbReference>
<gene>
    <name evidence="9" type="primary">nuoL</name>
    <name evidence="9" type="ORF">M1843_02855</name>
</gene>
<feature type="transmembrane region" description="Helical" evidence="6">
    <location>
        <begin position="254"/>
        <end position="272"/>
    </location>
</feature>
<dbReference type="Pfam" id="PF00662">
    <property type="entry name" value="Proton_antipo_N"/>
    <property type="match status" value="1"/>
</dbReference>
<dbReference type="EMBL" id="JALQCY010000001">
    <property type="protein sequence ID" value="MCK9792683.1"/>
    <property type="molecule type" value="Genomic_DNA"/>
</dbReference>
<feature type="transmembrane region" description="Helical" evidence="6">
    <location>
        <begin position="621"/>
        <end position="640"/>
    </location>
</feature>